<gene>
    <name evidence="2" type="ORF">PLEPLA_LOCUS47904</name>
</gene>
<evidence type="ECO:0000256" key="1">
    <source>
        <dbReference type="SAM" id="MobiDB-lite"/>
    </source>
</evidence>
<proteinExistence type="predicted"/>
<organism evidence="2 3">
    <name type="scientific">Pleuronectes platessa</name>
    <name type="common">European plaice</name>
    <dbReference type="NCBI Taxonomy" id="8262"/>
    <lineage>
        <taxon>Eukaryota</taxon>
        <taxon>Metazoa</taxon>
        <taxon>Chordata</taxon>
        <taxon>Craniata</taxon>
        <taxon>Vertebrata</taxon>
        <taxon>Euteleostomi</taxon>
        <taxon>Actinopterygii</taxon>
        <taxon>Neopterygii</taxon>
        <taxon>Teleostei</taxon>
        <taxon>Neoteleostei</taxon>
        <taxon>Acanthomorphata</taxon>
        <taxon>Carangaria</taxon>
        <taxon>Pleuronectiformes</taxon>
        <taxon>Pleuronectoidei</taxon>
        <taxon>Pleuronectidae</taxon>
        <taxon>Pleuronectes</taxon>
    </lineage>
</organism>
<evidence type="ECO:0000313" key="2">
    <source>
        <dbReference type="EMBL" id="CAB1460067.1"/>
    </source>
</evidence>
<accession>A0A9N7ZEC4</accession>
<feature type="region of interest" description="Disordered" evidence="1">
    <location>
        <begin position="1"/>
        <end position="25"/>
    </location>
</feature>
<name>A0A9N7ZEC4_PLEPL</name>
<dbReference type="Proteomes" id="UP001153269">
    <property type="component" value="Unassembled WGS sequence"/>
</dbReference>
<comment type="caution">
    <text evidence="2">The sequence shown here is derived from an EMBL/GenBank/DDBJ whole genome shotgun (WGS) entry which is preliminary data.</text>
</comment>
<sequence length="119" mass="12713">MGDGFLQSPLPEAITSEGKSSQGTVCSPIGSPVAEWKGQSSGHSPAAVQMGQHMETISGPGALWSEVDCFLGSEPLKNRLAALTCERCLVLDWCIDSLSLFTKHTQQHWLSSPNCAKEP</sequence>
<dbReference type="AlphaFoldDB" id="A0A9N7ZEC4"/>
<evidence type="ECO:0000313" key="3">
    <source>
        <dbReference type="Proteomes" id="UP001153269"/>
    </source>
</evidence>
<keyword evidence="3" id="KW-1185">Reference proteome</keyword>
<protein>
    <submittedName>
        <fullName evidence="2">Uncharacterized protein</fullName>
    </submittedName>
</protein>
<reference evidence="2" key="1">
    <citation type="submission" date="2020-03" db="EMBL/GenBank/DDBJ databases">
        <authorList>
            <person name="Weist P."/>
        </authorList>
    </citation>
    <scope>NUCLEOTIDE SEQUENCE</scope>
</reference>
<dbReference type="EMBL" id="CADEAL010004458">
    <property type="protein sequence ID" value="CAB1460067.1"/>
    <property type="molecule type" value="Genomic_DNA"/>
</dbReference>